<reference evidence="1" key="1">
    <citation type="journal article" date="2022" name="Int. J. Syst. Evol. Microbiol.">
        <title>Granulimonas faecalis gen. nov., sp. nov., and Leptogranulimonas caecicola gen. nov., sp. nov., novel lactate-producing Atopobiaceae bacteria isolated from mouse intestines, and an emended description of the family Atopobiaceae.</title>
        <authorList>
            <person name="Morinaga K."/>
            <person name="Kusada H."/>
            <person name="Sakamoto S."/>
            <person name="Murakami T."/>
            <person name="Toyoda A."/>
            <person name="Mori H."/>
            <person name="Meng X.Y."/>
            <person name="Takashino M."/>
            <person name="Murotomi K."/>
            <person name="Tamaki H."/>
        </authorList>
    </citation>
    <scope>NUCLEOTIDE SEQUENCE</scope>
    <source>
        <strain evidence="1">OPF53</strain>
    </source>
</reference>
<protein>
    <submittedName>
        <fullName evidence="1">Uncharacterized protein</fullName>
    </submittedName>
</protein>
<keyword evidence="2" id="KW-1185">Reference proteome</keyword>
<comment type="caution">
    <text evidence="1">The sequence shown here is derived from an EMBL/GenBank/DDBJ whole genome shotgun (WGS) entry which is preliminary data.</text>
</comment>
<proteinExistence type="predicted"/>
<name>A0AAV5B400_9ACTN</name>
<dbReference type="EMBL" id="BQKC01000001">
    <property type="protein sequence ID" value="GJM55554.1"/>
    <property type="molecule type" value="Genomic_DNA"/>
</dbReference>
<organism evidence="1 2">
    <name type="scientific">Granulimonas faecalis</name>
    <dbReference type="NCBI Taxonomy" id="2894155"/>
    <lineage>
        <taxon>Bacteria</taxon>
        <taxon>Bacillati</taxon>
        <taxon>Actinomycetota</taxon>
        <taxon>Coriobacteriia</taxon>
        <taxon>Coriobacteriales</taxon>
        <taxon>Kribbibacteriaceae</taxon>
        <taxon>Granulimonas</taxon>
    </lineage>
</organism>
<evidence type="ECO:0000313" key="1">
    <source>
        <dbReference type="EMBL" id="GJM55554.1"/>
    </source>
</evidence>
<gene>
    <name evidence="1" type="ORF">ATOP_12090</name>
</gene>
<accession>A0AAV5B400</accession>
<dbReference type="Proteomes" id="UP001055025">
    <property type="component" value="Unassembled WGS sequence"/>
</dbReference>
<evidence type="ECO:0000313" key="2">
    <source>
        <dbReference type="Proteomes" id="UP001055025"/>
    </source>
</evidence>
<sequence length="225" mass="24291">MSIVLCDLDAWTLFASRAPLRRVPKEEADRALERATCTTADAALVRDLPWRRELDGHVRVLAGAAPEDDVPVHLAVSEGKARHRAKGLVAHRMAMPLAEGSLCSTEQGVLTVSPELYVLMRSRILSPASLAVVVSLLCGRYSPRFDDPSGTSVQCEPVASVASIRSFAKTCEGLWFSRTNVCRVLDCVADGSRSPMETALNVLLAFLRATAGTGCPSRHSTARFT</sequence>
<dbReference type="AlphaFoldDB" id="A0AAV5B400"/>